<dbReference type="EMBL" id="FUEG01000009">
    <property type="protein sequence ID" value="SJL08267.1"/>
    <property type="molecule type" value="Genomic_DNA"/>
</dbReference>
<dbReference type="CDD" id="cd09326">
    <property type="entry name" value="LIM_CRP_like"/>
    <property type="match status" value="2"/>
</dbReference>
<keyword evidence="6" id="KW-0440">LIM domain</keyword>
<comment type="subcellular location">
    <subcellularLocation>
        <location evidence="1">Nucleus</location>
    </subcellularLocation>
</comment>
<dbReference type="AlphaFoldDB" id="A0A284RHR4"/>
<dbReference type="Pfam" id="PF00412">
    <property type="entry name" value="LIM"/>
    <property type="match status" value="2"/>
</dbReference>
<gene>
    <name evidence="9" type="ORF">ARMOST_11630</name>
</gene>
<feature type="region of interest" description="Disordered" evidence="7">
    <location>
        <begin position="92"/>
        <end position="138"/>
    </location>
</feature>
<dbReference type="PROSITE" id="PS50023">
    <property type="entry name" value="LIM_DOMAIN_2"/>
    <property type="match status" value="2"/>
</dbReference>
<keyword evidence="3" id="KW-0677">Repeat</keyword>
<keyword evidence="4 6" id="KW-0862">Zinc</keyword>
<keyword evidence="10" id="KW-1185">Reference proteome</keyword>
<dbReference type="Proteomes" id="UP000219338">
    <property type="component" value="Unassembled WGS sequence"/>
</dbReference>
<keyword evidence="5" id="KW-0539">Nucleus</keyword>
<organism evidence="9 10">
    <name type="scientific">Armillaria ostoyae</name>
    <name type="common">Armillaria root rot fungus</name>
    <dbReference type="NCBI Taxonomy" id="47428"/>
    <lineage>
        <taxon>Eukaryota</taxon>
        <taxon>Fungi</taxon>
        <taxon>Dikarya</taxon>
        <taxon>Basidiomycota</taxon>
        <taxon>Agaricomycotina</taxon>
        <taxon>Agaricomycetes</taxon>
        <taxon>Agaricomycetidae</taxon>
        <taxon>Agaricales</taxon>
        <taxon>Marasmiineae</taxon>
        <taxon>Physalacriaceae</taxon>
        <taxon>Armillaria</taxon>
    </lineage>
</organism>
<reference evidence="10" key="1">
    <citation type="journal article" date="2017" name="Nat. Ecol. Evol.">
        <title>Genome expansion and lineage-specific genetic innovations in the forest pathogenic fungi Armillaria.</title>
        <authorList>
            <person name="Sipos G."/>
            <person name="Prasanna A.N."/>
            <person name="Walter M.C."/>
            <person name="O'Connor E."/>
            <person name="Balint B."/>
            <person name="Krizsan K."/>
            <person name="Kiss B."/>
            <person name="Hess J."/>
            <person name="Varga T."/>
            <person name="Slot J."/>
            <person name="Riley R."/>
            <person name="Boka B."/>
            <person name="Rigling D."/>
            <person name="Barry K."/>
            <person name="Lee J."/>
            <person name="Mihaltcheva S."/>
            <person name="LaButti K."/>
            <person name="Lipzen A."/>
            <person name="Waldron R."/>
            <person name="Moloney N.M."/>
            <person name="Sperisen C."/>
            <person name="Kredics L."/>
            <person name="Vagvoelgyi C."/>
            <person name="Patrignani A."/>
            <person name="Fitzpatrick D."/>
            <person name="Nagy I."/>
            <person name="Doyle S."/>
            <person name="Anderson J.B."/>
            <person name="Grigoriev I.V."/>
            <person name="Gueldener U."/>
            <person name="Muensterkoetter M."/>
            <person name="Nagy L.G."/>
        </authorList>
    </citation>
    <scope>NUCLEOTIDE SEQUENCE [LARGE SCALE GENOMIC DNA]</scope>
    <source>
        <strain evidence="10">C18/9</strain>
    </source>
</reference>
<proteinExistence type="predicted"/>
<evidence type="ECO:0000256" key="2">
    <source>
        <dbReference type="ARBA" id="ARBA00022723"/>
    </source>
</evidence>
<dbReference type="GO" id="GO:0005737">
    <property type="term" value="C:cytoplasm"/>
    <property type="evidence" value="ECO:0007669"/>
    <property type="project" value="TreeGrafter"/>
</dbReference>
<evidence type="ECO:0000256" key="7">
    <source>
        <dbReference type="SAM" id="MobiDB-lite"/>
    </source>
</evidence>
<name>A0A284RHR4_ARMOS</name>
<evidence type="ECO:0000313" key="10">
    <source>
        <dbReference type="Proteomes" id="UP000219338"/>
    </source>
</evidence>
<feature type="compositionally biased region" description="Polar residues" evidence="7">
    <location>
        <begin position="124"/>
        <end position="134"/>
    </location>
</feature>
<evidence type="ECO:0000256" key="5">
    <source>
        <dbReference type="ARBA" id="ARBA00023242"/>
    </source>
</evidence>
<evidence type="ECO:0000259" key="8">
    <source>
        <dbReference type="PROSITE" id="PS50023"/>
    </source>
</evidence>
<evidence type="ECO:0000256" key="6">
    <source>
        <dbReference type="PROSITE-ProRule" id="PRU00125"/>
    </source>
</evidence>
<protein>
    <recommendedName>
        <fullName evidence="8">LIM zinc-binding domain-containing protein</fullName>
    </recommendedName>
</protein>
<dbReference type="SMART" id="SM00132">
    <property type="entry name" value="LIM"/>
    <property type="match status" value="2"/>
</dbReference>
<feature type="domain" description="LIM zinc-binding" evidence="8">
    <location>
        <begin position="8"/>
        <end position="86"/>
    </location>
</feature>
<keyword evidence="2 6" id="KW-0479">Metal-binding</keyword>
<dbReference type="OrthoDB" id="8062037at2759"/>
<dbReference type="STRING" id="47428.A0A284RHR4"/>
<dbReference type="PANTHER" id="PTHR24215:SF35">
    <property type="entry name" value="MUSCLE LIM PROTEIN MLP84B"/>
    <property type="match status" value="1"/>
</dbReference>
<dbReference type="InterPro" id="IPR001781">
    <property type="entry name" value="Znf_LIM"/>
</dbReference>
<dbReference type="PROSITE" id="PS00478">
    <property type="entry name" value="LIM_DOMAIN_1"/>
    <property type="match status" value="1"/>
</dbReference>
<dbReference type="SUPFAM" id="SSF57716">
    <property type="entry name" value="Glucocorticoid receptor-like (DNA-binding domain)"/>
    <property type="match status" value="3"/>
</dbReference>
<evidence type="ECO:0000256" key="3">
    <source>
        <dbReference type="ARBA" id="ARBA00022737"/>
    </source>
</evidence>
<dbReference type="GO" id="GO:0046872">
    <property type="term" value="F:metal ion binding"/>
    <property type="evidence" value="ECO:0007669"/>
    <property type="project" value="UniProtKB-KW"/>
</dbReference>
<evidence type="ECO:0000256" key="4">
    <source>
        <dbReference type="ARBA" id="ARBA00022833"/>
    </source>
</evidence>
<dbReference type="GO" id="GO:0030036">
    <property type="term" value="P:actin cytoskeleton organization"/>
    <property type="evidence" value="ECO:0007669"/>
    <property type="project" value="TreeGrafter"/>
</dbReference>
<dbReference type="GO" id="GO:0030695">
    <property type="term" value="F:GTPase regulator activity"/>
    <property type="evidence" value="ECO:0007669"/>
    <property type="project" value="UniProtKB-ARBA"/>
</dbReference>
<sequence>MHPFGGTPVCPRCEKAVYAAEQVMGPGRKATLSQGKLVNPMVIVVFNIVQPCLKCLTCNKRLDSYTLLEHDQEPYCKSCHVKNFGTRDLRQANLPYAASPTRSSTELPTTKEEQDEEKDALNDLSPSTSGTNDASLAPTLERSNTLGAINRTAKPLFQTATGTRYGAALGLVSPQTTGKKWGGASTTPRCPKCNGLVYFAEQVKAVGKTYHKACLRCTECNTLLDSTRLRDHDGTPLCDKFTYLEYCMFGESESSRVPTPRDSLISTLASSSPQSGPVVSAFTIVTAIPKLVPEADDENVEYKLQLLSLSPARFARPVTQLKWRLLEGGGRAYYIPMYIHPVTS</sequence>
<feature type="domain" description="LIM zinc-binding" evidence="8">
    <location>
        <begin position="188"/>
        <end position="249"/>
    </location>
</feature>
<evidence type="ECO:0000313" key="9">
    <source>
        <dbReference type="EMBL" id="SJL08267.1"/>
    </source>
</evidence>
<accession>A0A284RHR4</accession>
<dbReference type="Gene3D" id="2.10.110.10">
    <property type="entry name" value="Cysteine Rich Protein"/>
    <property type="match status" value="2"/>
</dbReference>
<dbReference type="GO" id="GO:0005634">
    <property type="term" value="C:nucleus"/>
    <property type="evidence" value="ECO:0007669"/>
    <property type="project" value="UniProtKB-SubCell"/>
</dbReference>
<dbReference type="OMA" id="FTYLEYC"/>
<evidence type="ECO:0000256" key="1">
    <source>
        <dbReference type="ARBA" id="ARBA00004123"/>
    </source>
</evidence>
<dbReference type="PANTHER" id="PTHR24215">
    <property type="entry name" value="RHO-GTPASE-ACTIVATING PROTEIN LRG1"/>
    <property type="match status" value="1"/>
</dbReference>